<dbReference type="AlphaFoldDB" id="A0A814PFJ1"/>
<evidence type="ECO:0000313" key="1">
    <source>
        <dbReference type="EMBL" id="CAF1040829.1"/>
    </source>
</evidence>
<evidence type="ECO:0000313" key="2">
    <source>
        <dbReference type="EMBL" id="CAF1104120.1"/>
    </source>
</evidence>
<dbReference type="Proteomes" id="UP000663832">
    <property type="component" value="Unassembled WGS sequence"/>
</dbReference>
<gene>
    <name evidence="1" type="ORF">BJG266_LOCUS18059</name>
    <name evidence="2" type="ORF">QVE165_LOCUS20467</name>
</gene>
<proteinExistence type="predicted"/>
<protein>
    <submittedName>
        <fullName evidence="2">Uncharacterized protein</fullName>
    </submittedName>
</protein>
<comment type="caution">
    <text evidence="2">The sequence shown here is derived from an EMBL/GenBank/DDBJ whole genome shotgun (WGS) entry which is preliminary data.</text>
</comment>
<organism evidence="2 3">
    <name type="scientific">Adineta steineri</name>
    <dbReference type="NCBI Taxonomy" id="433720"/>
    <lineage>
        <taxon>Eukaryota</taxon>
        <taxon>Metazoa</taxon>
        <taxon>Spiralia</taxon>
        <taxon>Gnathifera</taxon>
        <taxon>Rotifera</taxon>
        <taxon>Eurotatoria</taxon>
        <taxon>Bdelloidea</taxon>
        <taxon>Adinetida</taxon>
        <taxon>Adinetidae</taxon>
        <taxon>Adineta</taxon>
    </lineage>
</organism>
<dbReference type="EMBL" id="CAJNOM010000128">
    <property type="protein sequence ID" value="CAF1104120.1"/>
    <property type="molecule type" value="Genomic_DNA"/>
</dbReference>
<name>A0A814PFJ1_9BILA</name>
<sequence>MKDMYAYVYTDNFNPFDASKNVLSHSGDSGNQGQVKVTAALQANMAYVVVITTSSQDLMGNFSIQGSGRSRIDFNRICEYL</sequence>
<evidence type="ECO:0000313" key="3">
    <source>
        <dbReference type="Proteomes" id="UP000663832"/>
    </source>
</evidence>
<accession>A0A814PFJ1</accession>
<reference evidence="2" key="1">
    <citation type="submission" date="2021-02" db="EMBL/GenBank/DDBJ databases">
        <authorList>
            <person name="Nowell W R."/>
        </authorList>
    </citation>
    <scope>NUCLEOTIDE SEQUENCE</scope>
</reference>
<dbReference type="EMBL" id="CAJNOI010000090">
    <property type="protein sequence ID" value="CAF1040829.1"/>
    <property type="molecule type" value="Genomic_DNA"/>
</dbReference>
<dbReference type="Proteomes" id="UP000663877">
    <property type="component" value="Unassembled WGS sequence"/>
</dbReference>
<keyword evidence="3" id="KW-1185">Reference proteome</keyword>